<evidence type="ECO:0000313" key="2">
    <source>
        <dbReference type="EMBL" id="AAK12959.1"/>
    </source>
</evidence>
<dbReference type="CDD" id="cd20292">
    <property type="entry name" value="cupin_QdtA-like"/>
    <property type="match status" value="1"/>
</dbReference>
<dbReference type="AlphaFoldDB" id="Q9ALS4"/>
<dbReference type="PDBsum" id="5TPU"/>
<reference evidence="2" key="1">
    <citation type="journal article" date="2002" name="J. Bacteriol.">
        <title>Characterization of the Campylobacter jejuni heptosyltransferase II gene, waaF, provides genetic evidence that extracellular polysaccharide is lipid A core independent.</title>
        <authorList>
            <person name="Oldfield N.J."/>
            <person name="Moran A.P."/>
            <person name="Millar L.A."/>
            <person name="Prendergast M.M."/>
            <person name="Ketley J.M."/>
        </authorList>
    </citation>
    <scope>NUCLEOTIDE SEQUENCE</scope>
    <source>
        <strain evidence="2">NCTC 11828</strain>
    </source>
</reference>
<dbReference type="EMBL" id="EU404105">
    <property type="protein sequence ID" value="ABZ79817.1"/>
    <property type="molecule type" value="Genomic_DNA"/>
</dbReference>
<protein>
    <recommendedName>
        <fullName evidence="1">Sugar 3,4-ketoisomerase QdtA cupin domain-containing protein</fullName>
    </recommendedName>
</protein>
<evidence type="ECO:0007829" key="4">
    <source>
        <dbReference type="PDB" id="5TPU"/>
    </source>
</evidence>
<feature type="binding site" evidence="4">
    <location>
        <position position="17"/>
    </location>
    <ligand>
        <name>dTDP</name>
        <dbReference type="ChEBI" id="CHEBI:58369"/>
    </ligand>
</feature>
<dbReference type="Gene3D" id="2.60.120.10">
    <property type="entry name" value="Jelly Rolls"/>
    <property type="match status" value="1"/>
</dbReference>
<dbReference type="PDB" id="5TPU">
    <property type="method" value="X-ray"/>
    <property type="resolution" value="2.00 A"/>
    <property type="chains" value="A/B/C/D=1-135"/>
</dbReference>
<keyword evidence="4" id="KW-0002">3D-structure</keyword>
<evidence type="ECO:0000313" key="3">
    <source>
        <dbReference type="EMBL" id="ABZ79817.1"/>
    </source>
</evidence>
<evidence type="ECO:0000259" key="1">
    <source>
        <dbReference type="Pfam" id="PF05523"/>
    </source>
</evidence>
<feature type="binding site" evidence="4">
    <location>
        <position position="121"/>
    </location>
    <ligand>
        <name>dTDP</name>
        <dbReference type="ChEBI" id="CHEBI:58369"/>
    </ligand>
</feature>
<feature type="binding site" evidence="4">
    <location>
        <position position="116"/>
    </location>
    <ligand>
        <name>dTDP</name>
        <dbReference type="ChEBI" id="CHEBI:58369"/>
    </ligand>
</feature>
<feature type="domain" description="Sugar 3,4-ketoisomerase QdtA cupin" evidence="1">
    <location>
        <begin position="3"/>
        <end position="131"/>
    </location>
</feature>
<sequence>MIKNCKILNLRAIRDNRGSLIALENNKEVPFEIKRVYYIFDTDPNFPRGAHAHKNLEQVLIMMSGSCDIILNDGKNYEKICLNRPDIGLYIGKNMWREMKNFSYGAKLLVLASDFYDEKEYIRNYDEFLRNINDT</sequence>
<dbReference type="SMR" id="Q9ALS4"/>
<proteinExistence type="evidence at protein level"/>
<dbReference type="InterPro" id="IPR014710">
    <property type="entry name" value="RmlC-like_jellyroll"/>
</dbReference>
<name>Q9ALS4_CAMJU</name>
<reference evidence="4" key="3">
    <citation type="journal article" date="2017" name="Glycobiology">
        <title>Characterization of the dTDP-Fuc3N and dTDP-Qui3N biosynthetic pathways in Campylobacter jejuni 81116.</title>
        <authorList>
            <person name="Li Z.Z."/>
            <person name="Riegert A.S."/>
            <person name="Goneau M.F."/>
            <person name="Cunningham A.M."/>
            <person name="Vinogradov E."/>
            <person name="Li J."/>
            <person name="Schoenhofen I.C."/>
            <person name="Thoden J.B."/>
            <person name="Holden H.M."/>
            <person name="Gilbert M."/>
        </authorList>
    </citation>
    <scope>X-RAY CRYSTALLOGRAPHY (2.00 ANGSTROMS) IN COMPLEX WITH DTDP</scope>
</reference>
<dbReference type="Pfam" id="PF05523">
    <property type="entry name" value="FdtA"/>
    <property type="match status" value="1"/>
</dbReference>
<dbReference type="EMBL" id="AF343914">
    <property type="protein sequence ID" value="AAK12959.1"/>
    <property type="molecule type" value="Genomic_DNA"/>
</dbReference>
<feature type="binding site" evidence="4">
    <location>
        <position position="48"/>
    </location>
    <ligand>
        <name>dTDP</name>
        <dbReference type="ChEBI" id="CHEBI:58369"/>
    </ligand>
</feature>
<reference evidence="3" key="2">
    <citation type="submission" date="2008-01" db="EMBL/GenBank/DDBJ databases">
        <title>Characterization of lipooligosaccharide biosynthetic loci of Campylobacter jejuni reveals 11 new LOS classes and evidence of mosaic organizations.</title>
        <authorList>
            <person name="Parker C.T."/>
            <person name="Gilbert M."/>
            <person name="Yuki N."/>
            <person name="Endtz H.P."/>
            <person name="Mandrell R.E."/>
        </authorList>
    </citation>
    <scope>NUCLEOTIDE SEQUENCE</scope>
    <source>
        <strain evidence="3">RM1552</strain>
    </source>
</reference>
<dbReference type="RefSeq" id="WP_002866152.1">
    <property type="nucleotide sequence ID" value="NZ_CAJPVE010000004.1"/>
</dbReference>
<dbReference type="SUPFAM" id="SSF51182">
    <property type="entry name" value="RmlC-like cupins"/>
    <property type="match status" value="1"/>
</dbReference>
<feature type="binding site" evidence="4">
    <location>
        <position position="35"/>
    </location>
    <ligand>
        <name>dTDP</name>
        <dbReference type="ChEBI" id="CHEBI:58369"/>
    </ligand>
</feature>
<accession>Q9ALS4</accession>
<dbReference type="InterPro" id="IPR008894">
    <property type="entry name" value="QdtA_cupin_dom"/>
</dbReference>
<feature type="binding site" evidence="4">
    <location>
        <position position="123"/>
    </location>
    <ligand>
        <name>dTDP</name>
        <dbReference type="ChEBI" id="CHEBI:58369"/>
    </ligand>
</feature>
<organism evidence="2">
    <name type="scientific">Campylobacter jejuni</name>
    <dbReference type="NCBI Taxonomy" id="197"/>
    <lineage>
        <taxon>Bacteria</taxon>
        <taxon>Pseudomonadati</taxon>
        <taxon>Campylobacterota</taxon>
        <taxon>Epsilonproteobacteria</taxon>
        <taxon>Campylobacterales</taxon>
        <taxon>Campylobacteraceae</taxon>
        <taxon>Campylobacter</taxon>
    </lineage>
</organism>
<dbReference type="InterPro" id="IPR011051">
    <property type="entry name" value="RmlC_Cupin_sf"/>
</dbReference>